<dbReference type="Gene3D" id="3.60.60.10">
    <property type="entry name" value="Penicillin V Acylase, Chain A"/>
    <property type="match status" value="1"/>
</dbReference>
<dbReference type="InterPro" id="IPR047794">
    <property type="entry name" value="C45_proenzyme-like"/>
</dbReference>
<dbReference type="PANTHER" id="PTHR34180:SF1">
    <property type="entry name" value="BETA-ALANYL-DOPAMINE_CARCININE HYDROLASE"/>
    <property type="match status" value="1"/>
</dbReference>
<sequence>MILQHESFETDPFARGRGFGAALRGAVENTVSAYRRLFHEMHGLGEDDLGLLGDVVGGMLEARRPDVLAEIRGIADGASVDPRTLLAINARTEIFAGGGAPECSVLGVVAERMRDERGPVLAQNWDWHPSAEGSLVLWTVHDGRGGWLATLTEAGILGKIGVNSRGLAVCLNILAMTEDGGPFAGLPVHVVLRLVLAECATPDDAQRLAEGERYSASTAITVASEDGELRTLEVSPRGVGVLRGRAGALCHTNHFLAGIGDAVDTIARDWPGSAKRLDEVGETVAAPDGVTVDAVKDVLRSHRGGASSVCNHDPDNPVYADRQQTMASVVIRPRERSIEITDGPPCGAPYVLYRPGGA</sequence>
<dbReference type="Gene3D" id="1.10.10.2120">
    <property type="match status" value="1"/>
</dbReference>
<proteinExistence type="predicted"/>
<dbReference type="EMBL" id="FUKO01000022">
    <property type="protein sequence ID" value="SJN37375.1"/>
    <property type="molecule type" value="Genomic_DNA"/>
</dbReference>
<name>A0A1R4JZY7_9MICO</name>
<keyword evidence="3" id="KW-1185">Reference proteome</keyword>
<dbReference type="Proteomes" id="UP000196320">
    <property type="component" value="Unassembled WGS sequence"/>
</dbReference>
<dbReference type="PANTHER" id="PTHR34180">
    <property type="entry name" value="PEPTIDASE C45"/>
    <property type="match status" value="1"/>
</dbReference>
<keyword evidence="2" id="KW-0808">Transferase</keyword>
<protein>
    <submittedName>
        <fullName evidence="2">Peptidase C45, acyl-coenzyme A:6-aminopenicillanic acid acyl-transferase</fullName>
    </submittedName>
</protein>
<reference evidence="2 3" key="1">
    <citation type="submission" date="2017-02" db="EMBL/GenBank/DDBJ databases">
        <authorList>
            <person name="Peterson S.W."/>
        </authorList>
    </citation>
    <scope>NUCLEOTIDE SEQUENCE [LARGE SCALE GENOMIC DNA]</scope>
    <source>
        <strain evidence="2 3">B Mb 05.01</strain>
    </source>
</reference>
<dbReference type="GO" id="GO:0016740">
    <property type="term" value="F:transferase activity"/>
    <property type="evidence" value="ECO:0007669"/>
    <property type="project" value="UniProtKB-KW"/>
</dbReference>
<organism evidence="2 3">
    <name type="scientific">Microbacterium esteraromaticum</name>
    <dbReference type="NCBI Taxonomy" id="57043"/>
    <lineage>
        <taxon>Bacteria</taxon>
        <taxon>Bacillati</taxon>
        <taxon>Actinomycetota</taxon>
        <taxon>Actinomycetes</taxon>
        <taxon>Micrococcales</taxon>
        <taxon>Microbacteriaceae</taxon>
        <taxon>Microbacterium</taxon>
    </lineage>
</organism>
<dbReference type="AlphaFoldDB" id="A0A1R4JZY7"/>
<dbReference type="InterPro" id="IPR005079">
    <property type="entry name" value="Peptidase_C45_hydrolase"/>
</dbReference>
<dbReference type="RefSeq" id="WP_087131820.1">
    <property type="nucleotide sequence ID" value="NZ_FUKO01000022.1"/>
</dbReference>
<dbReference type="OrthoDB" id="8109453at2"/>
<dbReference type="InterPro" id="IPR047801">
    <property type="entry name" value="Peptidase_C45"/>
</dbReference>
<accession>A0A1R4JZY7</accession>
<evidence type="ECO:0000313" key="2">
    <source>
        <dbReference type="EMBL" id="SJN37375.1"/>
    </source>
</evidence>
<evidence type="ECO:0000313" key="3">
    <source>
        <dbReference type="Proteomes" id="UP000196320"/>
    </source>
</evidence>
<feature type="domain" description="Peptidase C45 hydrolase" evidence="1">
    <location>
        <begin position="116"/>
        <end position="341"/>
    </location>
</feature>
<dbReference type="Pfam" id="PF03417">
    <property type="entry name" value="AAT"/>
    <property type="match status" value="1"/>
</dbReference>
<dbReference type="NCBIfam" id="NF040521">
    <property type="entry name" value="C45_proenzyme"/>
    <property type="match status" value="1"/>
</dbReference>
<gene>
    <name evidence="2" type="ORF">FM104_09595</name>
</gene>
<evidence type="ECO:0000259" key="1">
    <source>
        <dbReference type="Pfam" id="PF03417"/>
    </source>
</evidence>